<gene>
    <name evidence="3" type="ORF">LC586_19280</name>
</gene>
<name>A0ABS8IBZ8_9NOSO</name>
<evidence type="ECO:0000313" key="4">
    <source>
        <dbReference type="Proteomes" id="UP001199525"/>
    </source>
</evidence>
<keyword evidence="1" id="KW-1133">Transmembrane helix</keyword>
<feature type="transmembrane region" description="Helical" evidence="1">
    <location>
        <begin position="53"/>
        <end position="75"/>
    </location>
</feature>
<dbReference type="PROSITE" id="PS51782">
    <property type="entry name" value="LYSM"/>
    <property type="match status" value="1"/>
</dbReference>
<evidence type="ECO:0000313" key="3">
    <source>
        <dbReference type="EMBL" id="MCC5601289.1"/>
    </source>
</evidence>
<evidence type="ECO:0000259" key="2">
    <source>
        <dbReference type="PROSITE" id="PS51782"/>
    </source>
</evidence>
<dbReference type="CDD" id="cd00118">
    <property type="entry name" value="LysM"/>
    <property type="match status" value="1"/>
</dbReference>
<reference evidence="3 4" key="1">
    <citation type="journal article" date="2021" name="Microorganisms">
        <title>Genome Evolution of Filamentous Cyanobacterium Nostoc Species: From Facultative Symbiosis to Free Living.</title>
        <authorList>
            <person name="Huo D."/>
            <person name="Li H."/>
            <person name="Cai F."/>
            <person name="Guo X."/>
            <person name="Qiao Z."/>
            <person name="Wang W."/>
            <person name="Yu G."/>
            <person name="Li R."/>
        </authorList>
    </citation>
    <scope>NUCLEOTIDE SEQUENCE [LARGE SCALE GENOMIC DNA]</scope>
    <source>
        <strain evidence="3 4">CHAB 5714</strain>
    </source>
</reference>
<organism evidence="3 4">
    <name type="scientific">Nostoc favosum CHAB5714</name>
    <dbReference type="NCBI Taxonomy" id="2780399"/>
    <lineage>
        <taxon>Bacteria</taxon>
        <taxon>Bacillati</taxon>
        <taxon>Cyanobacteriota</taxon>
        <taxon>Cyanophyceae</taxon>
        <taxon>Nostocales</taxon>
        <taxon>Nostocaceae</taxon>
        <taxon>Nostoc</taxon>
        <taxon>Nostoc favosum</taxon>
    </lineage>
</organism>
<proteinExistence type="predicted"/>
<keyword evidence="1" id="KW-0472">Membrane</keyword>
<dbReference type="EMBL" id="JAIVFQ010000029">
    <property type="protein sequence ID" value="MCC5601289.1"/>
    <property type="molecule type" value="Genomic_DNA"/>
</dbReference>
<dbReference type="InterPro" id="IPR036779">
    <property type="entry name" value="LysM_dom_sf"/>
</dbReference>
<dbReference type="SMART" id="SM00257">
    <property type="entry name" value="LysM"/>
    <property type="match status" value="1"/>
</dbReference>
<comment type="caution">
    <text evidence="3">The sequence shown here is derived from an EMBL/GenBank/DDBJ whole genome shotgun (WGS) entry which is preliminary data.</text>
</comment>
<dbReference type="Pfam" id="PF01476">
    <property type="entry name" value="LysM"/>
    <property type="match status" value="1"/>
</dbReference>
<feature type="domain" description="LysM" evidence="2">
    <location>
        <begin position="113"/>
        <end position="164"/>
    </location>
</feature>
<dbReference type="SUPFAM" id="SSF57770">
    <property type="entry name" value="Methionyl-tRNA synthetase (MetRS), Zn-domain"/>
    <property type="match status" value="1"/>
</dbReference>
<dbReference type="Proteomes" id="UP001199525">
    <property type="component" value="Unassembled WGS sequence"/>
</dbReference>
<keyword evidence="4" id="KW-1185">Reference proteome</keyword>
<protein>
    <submittedName>
        <fullName evidence="3">LysM peptidoglycan-binding domain-containing protein</fullName>
    </submittedName>
</protein>
<dbReference type="SUPFAM" id="SSF54106">
    <property type="entry name" value="LysM domain"/>
    <property type="match status" value="1"/>
</dbReference>
<dbReference type="InterPro" id="IPR018392">
    <property type="entry name" value="LysM"/>
</dbReference>
<sequence length="171" mass="18788">MKMKLNCPVCDYQEIEGDTCPNCDTDLSVIRMLKELPQVENPLQQVKTAKWQLGVALLLLIIGIGLGVMGSFIFLQPQLHTLPVSSSNLVSSDRLKLPVNHAPVTAKEPPKPITYTVKSGDHLSAIAQKFCGEGTSWQVMVKANPQLKGRQDYDYIDVGEVLKIPNCKEGA</sequence>
<dbReference type="RefSeq" id="WP_229486320.1">
    <property type="nucleotide sequence ID" value="NZ_JAIVFQ010000029.1"/>
</dbReference>
<accession>A0ABS8IBZ8</accession>
<dbReference type="InterPro" id="IPR029038">
    <property type="entry name" value="MetRS_Zn"/>
</dbReference>
<dbReference type="Gene3D" id="3.10.350.10">
    <property type="entry name" value="LysM domain"/>
    <property type="match status" value="1"/>
</dbReference>
<keyword evidence="1" id="KW-0812">Transmembrane</keyword>
<evidence type="ECO:0000256" key="1">
    <source>
        <dbReference type="SAM" id="Phobius"/>
    </source>
</evidence>